<evidence type="ECO:0000256" key="3">
    <source>
        <dbReference type="ARBA" id="ARBA00022989"/>
    </source>
</evidence>
<accession>A0A382CKF9</accession>
<proteinExistence type="predicted"/>
<dbReference type="PROSITE" id="PS50929">
    <property type="entry name" value="ABC_TM1F"/>
    <property type="match status" value="1"/>
</dbReference>
<sequence length="287" mass="32834">MERGVFQFVFRYSKAQQLVLILVVIASLPFYFFSLDIPKQIVDKAIKGIDNGVVFPVNYYGLRLEQIEFLLVLCALFLVLVVVNGGFKFFLNVYRGAAGERLLRRLRYQLIERVLRFPLPQFRKTSQGEVVSMVTLETEPLGGFFGDALNLPSYQGGLLLTLMGFMFVQDWKLGLAAIALYPVQGWLIPKLQRQVNALGKQRVQSVRRLNERIGEAVTGAHEVHANDTSQYELADFSTRLGNIFDIRYQIYKKKFFIKFVNNFLALLTPFFFYSIGGWLVIVGDMTV</sequence>
<comment type="subcellular location">
    <subcellularLocation>
        <location evidence="1">Membrane</location>
        <topology evidence="1">Multi-pass membrane protein</topology>
    </subcellularLocation>
</comment>
<dbReference type="InterPro" id="IPR011527">
    <property type="entry name" value="ABC1_TM_dom"/>
</dbReference>
<feature type="transmembrane region" description="Helical" evidence="5">
    <location>
        <begin position="12"/>
        <end position="33"/>
    </location>
</feature>
<dbReference type="InterPro" id="IPR036640">
    <property type="entry name" value="ABC1_TM_sf"/>
</dbReference>
<dbReference type="PANTHER" id="PTHR43394">
    <property type="entry name" value="ATP-DEPENDENT PERMEASE MDL1, MITOCHONDRIAL"/>
    <property type="match status" value="1"/>
</dbReference>
<name>A0A382CKF9_9ZZZZ</name>
<dbReference type="GO" id="GO:0015421">
    <property type="term" value="F:ABC-type oligopeptide transporter activity"/>
    <property type="evidence" value="ECO:0007669"/>
    <property type="project" value="TreeGrafter"/>
</dbReference>
<reference evidence="7" key="1">
    <citation type="submission" date="2018-05" db="EMBL/GenBank/DDBJ databases">
        <authorList>
            <person name="Lanie J.A."/>
            <person name="Ng W.-L."/>
            <person name="Kazmierczak K.M."/>
            <person name="Andrzejewski T.M."/>
            <person name="Davidsen T.M."/>
            <person name="Wayne K.J."/>
            <person name="Tettelin H."/>
            <person name="Glass J.I."/>
            <person name="Rusch D."/>
            <person name="Podicherti R."/>
            <person name="Tsui H.-C.T."/>
            <person name="Winkler M.E."/>
        </authorList>
    </citation>
    <scope>NUCLEOTIDE SEQUENCE</scope>
</reference>
<dbReference type="InterPro" id="IPR039421">
    <property type="entry name" value="Type_1_exporter"/>
</dbReference>
<dbReference type="Pfam" id="PF00664">
    <property type="entry name" value="ABC_membrane"/>
    <property type="match status" value="1"/>
</dbReference>
<feature type="transmembrane region" description="Helical" evidence="5">
    <location>
        <begin position="69"/>
        <end position="91"/>
    </location>
</feature>
<evidence type="ECO:0000256" key="1">
    <source>
        <dbReference type="ARBA" id="ARBA00004141"/>
    </source>
</evidence>
<dbReference type="CDD" id="cd07346">
    <property type="entry name" value="ABC_6TM_exporters"/>
    <property type="match status" value="1"/>
</dbReference>
<keyword evidence="3 5" id="KW-1133">Transmembrane helix</keyword>
<feature type="transmembrane region" description="Helical" evidence="5">
    <location>
        <begin position="259"/>
        <end position="281"/>
    </location>
</feature>
<dbReference type="AlphaFoldDB" id="A0A382CKF9"/>
<protein>
    <recommendedName>
        <fullName evidence="6">ABC transmembrane type-1 domain-containing protein</fullName>
    </recommendedName>
</protein>
<dbReference type="GO" id="GO:0005524">
    <property type="term" value="F:ATP binding"/>
    <property type="evidence" value="ECO:0007669"/>
    <property type="project" value="InterPro"/>
</dbReference>
<evidence type="ECO:0000313" key="7">
    <source>
        <dbReference type="EMBL" id="SVB26626.1"/>
    </source>
</evidence>
<keyword evidence="4 5" id="KW-0472">Membrane</keyword>
<dbReference type="Gene3D" id="1.20.1560.10">
    <property type="entry name" value="ABC transporter type 1, transmembrane domain"/>
    <property type="match status" value="1"/>
</dbReference>
<dbReference type="SUPFAM" id="SSF90123">
    <property type="entry name" value="ABC transporter transmembrane region"/>
    <property type="match status" value="1"/>
</dbReference>
<dbReference type="GO" id="GO:0016020">
    <property type="term" value="C:membrane"/>
    <property type="evidence" value="ECO:0007669"/>
    <property type="project" value="UniProtKB-SubCell"/>
</dbReference>
<keyword evidence="2 5" id="KW-0812">Transmembrane</keyword>
<evidence type="ECO:0000256" key="2">
    <source>
        <dbReference type="ARBA" id="ARBA00022692"/>
    </source>
</evidence>
<dbReference type="EMBL" id="UINC01034971">
    <property type="protein sequence ID" value="SVB26626.1"/>
    <property type="molecule type" value="Genomic_DNA"/>
</dbReference>
<feature type="non-terminal residue" evidence="7">
    <location>
        <position position="287"/>
    </location>
</feature>
<evidence type="ECO:0000259" key="6">
    <source>
        <dbReference type="PROSITE" id="PS50929"/>
    </source>
</evidence>
<dbReference type="PANTHER" id="PTHR43394:SF1">
    <property type="entry name" value="ATP-BINDING CASSETTE SUB-FAMILY B MEMBER 10, MITOCHONDRIAL"/>
    <property type="match status" value="1"/>
</dbReference>
<organism evidence="7">
    <name type="scientific">marine metagenome</name>
    <dbReference type="NCBI Taxonomy" id="408172"/>
    <lineage>
        <taxon>unclassified sequences</taxon>
        <taxon>metagenomes</taxon>
        <taxon>ecological metagenomes</taxon>
    </lineage>
</organism>
<evidence type="ECO:0000256" key="4">
    <source>
        <dbReference type="ARBA" id="ARBA00023136"/>
    </source>
</evidence>
<evidence type="ECO:0000256" key="5">
    <source>
        <dbReference type="SAM" id="Phobius"/>
    </source>
</evidence>
<feature type="domain" description="ABC transmembrane type-1" evidence="6">
    <location>
        <begin position="39"/>
        <end position="287"/>
    </location>
</feature>
<gene>
    <name evidence="7" type="ORF">METZ01_LOCUS179480</name>
</gene>